<dbReference type="KEGG" id="buz:AYM40_13885"/>
<dbReference type="AlphaFoldDB" id="A0A160FLC2"/>
<organism evidence="2 3">
    <name type="scientific">Paraburkholderia phytofirmans OLGA172</name>
    <dbReference type="NCBI Taxonomy" id="1417228"/>
    <lineage>
        <taxon>Bacteria</taxon>
        <taxon>Pseudomonadati</taxon>
        <taxon>Pseudomonadota</taxon>
        <taxon>Betaproteobacteria</taxon>
        <taxon>Burkholderiales</taxon>
        <taxon>Burkholderiaceae</taxon>
        <taxon>Paraburkholderia</taxon>
    </lineage>
</organism>
<gene>
    <name evidence="2" type="ORF">AYM40_13885</name>
</gene>
<sequence>MRQESATRFDEQFAPRIAEALAACFGTTVHTEVLPYGGHGHPTRVRIHAAPIEGLGHYPHPLNLFLTWDSDEIERLMGAEGQARFAGYLAALPRKLEAWRQVRELDFVSHTQAEPTALIGGLDFES</sequence>
<dbReference type="Proteomes" id="UP000076852">
    <property type="component" value="Chromosome 1"/>
</dbReference>
<evidence type="ECO:0000313" key="2">
    <source>
        <dbReference type="EMBL" id="ANB73330.1"/>
    </source>
</evidence>
<name>A0A160FLC2_9BURK</name>
<dbReference type="EMBL" id="CP014578">
    <property type="protein sequence ID" value="ANB73330.1"/>
    <property type="molecule type" value="Genomic_DNA"/>
</dbReference>
<dbReference type="OrthoDB" id="8964768at2"/>
<accession>A0A160FLC2</accession>
<evidence type="ECO:0000313" key="3">
    <source>
        <dbReference type="Proteomes" id="UP000076852"/>
    </source>
</evidence>
<protein>
    <recommendedName>
        <fullName evidence="1">DUF5594 domain-containing protein</fullName>
    </recommendedName>
</protein>
<keyword evidence="3" id="KW-1185">Reference proteome</keyword>
<evidence type="ECO:0000259" key="1">
    <source>
        <dbReference type="Pfam" id="PF18057"/>
    </source>
</evidence>
<dbReference type="RefSeq" id="WP_063496722.1">
    <property type="nucleotide sequence ID" value="NZ_CP014578.1"/>
</dbReference>
<dbReference type="InterPro" id="IPR040953">
    <property type="entry name" value="DUF5594"/>
</dbReference>
<reference evidence="2 3" key="1">
    <citation type="journal article" date="2016" name="Gene">
        <title>PacBio SMRT assembly of a complex multi-replicon genome reveals chlorocatechol degradative operon in a region of genome plasticity.</title>
        <authorList>
            <person name="Ricker N."/>
            <person name="Shen S.Y."/>
            <person name="Goordial J."/>
            <person name="Jin S."/>
            <person name="Fulthorpe R.R."/>
        </authorList>
    </citation>
    <scope>NUCLEOTIDE SEQUENCE [LARGE SCALE GENOMIC DNA]</scope>
    <source>
        <strain evidence="2 3">OLGA172</strain>
    </source>
</reference>
<feature type="domain" description="DUF5594" evidence="1">
    <location>
        <begin position="1"/>
        <end position="125"/>
    </location>
</feature>
<dbReference type="Pfam" id="PF18057">
    <property type="entry name" value="DUF5594"/>
    <property type="match status" value="1"/>
</dbReference>
<proteinExistence type="predicted"/>